<evidence type="ECO:0008006" key="4">
    <source>
        <dbReference type="Google" id="ProtNLM"/>
    </source>
</evidence>
<protein>
    <recommendedName>
        <fullName evidence="4">Dephospho-CoA kinase</fullName>
    </recommendedName>
</protein>
<dbReference type="InterPro" id="IPR027417">
    <property type="entry name" value="P-loop_NTPase"/>
</dbReference>
<evidence type="ECO:0000256" key="1">
    <source>
        <dbReference type="ARBA" id="ARBA00022741"/>
    </source>
</evidence>
<dbReference type="PANTHER" id="PTHR10695">
    <property type="entry name" value="DEPHOSPHO-COA KINASE-RELATED"/>
    <property type="match status" value="1"/>
</dbReference>
<dbReference type="GO" id="GO:0004140">
    <property type="term" value="F:dephospho-CoA kinase activity"/>
    <property type="evidence" value="ECO:0007669"/>
    <property type="project" value="InterPro"/>
</dbReference>
<accession>A0A7S1SML6</accession>
<keyword evidence="2" id="KW-0067">ATP-binding</keyword>
<sequence>MKQLEEIVHPLVEEERINFLRGSKRDGRRLVVLDMPLLFETKAECKVDAVAVVSAGAEAQRQRVLDRPGMTEEKFNHILSRQVPDEEKRSRADYVIDTSTSLEQTEAEVDSLINKLADLSCRVAGSLDS</sequence>
<dbReference type="Gene3D" id="3.40.50.300">
    <property type="entry name" value="P-loop containing nucleotide triphosphate hydrolases"/>
    <property type="match status" value="1"/>
</dbReference>
<dbReference type="EMBL" id="HBGG01009454">
    <property type="protein sequence ID" value="CAD9202531.1"/>
    <property type="molecule type" value="Transcribed_RNA"/>
</dbReference>
<dbReference type="CDD" id="cd02022">
    <property type="entry name" value="DPCK"/>
    <property type="match status" value="1"/>
</dbReference>
<evidence type="ECO:0000313" key="3">
    <source>
        <dbReference type="EMBL" id="CAD9202531.1"/>
    </source>
</evidence>
<dbReference type="NCBIfam" id="TIGR00152">
    <property type="entry name" value="dephospho-CoA kinase"/>
    <property type="match status" value="1"/>
</dbReference>
<dbReference type="PROSITE" id="PS51219">
    <property type="entry name" value="DPCK"/>
    <property type="match status" value="1"/>
</dbReference>
<dbReference type="PANTHER" id="PTHR10695:SF46">
    <property type="entry name" value="BIFUNCTIONAL COENZYME A SYNTHASE-RELATED"/>
    <property type="match status" value="1"/>
</dbReference>
<dbReference type="GO" id="GO:0005524">
    <property type="term" value="F:ATP binding"/>
    <property type="evidence" value="ECO:0007669"/>
    <property type="project" value="UniProtKB-KW"/>
</dbReference>
<proteinExistence type="predicted"/>
<dbReference type="InterPro" id="IPR001977">
    <property type="entry name" value="Depp_CoAkinase"/>
</dbReference>
<reference evidence="3" key="1">
    <citation type="submission" date="2021-01" db="EMBL/GenBank/DDBJ databases">
        <authorList>
            <person name="Corre E."/>
            <person name="Pelletier E."/>
            <person name="Niang G."/>
            <person name="Scheremetjew M."/>
            <person name="Finn R."/>
            <person name="Kale V."/>
            <person name="Holt S."/>
            <person name="Cochrane G."/>
            <person name="Meng A."/>
            <person name="Brown T."/>
            <person name="Cohen L."/>
        </authorList>
    </citation>
    <scope>NUCLEOTIDE SEQUENCE</scope>
    <source>
        <strain evidence="3">PLY429</strain>
    </source>
</reference>
<dbReference type="SUPFAM" id="SSF52540">
    <property type="entry name" value="P-loop containing nucleoside triphosphate hydrolases"/>
    <property type="match status" value="1"/>
</dbReference>
<organism evidence="3">
    <name type="scientific">Tetraselmis chuii</name>
    <dbReference type="NCBI Taxonomy" id="63592"/>
    <lineage>
        <taxon>Eukaryota</taxon>
        <taxon>Viridiplantae</taxon>
        <taxon>Chlorophyta</taxon>
        <taxon>core chlorophytes</taxon>
        <taxon>Chlorodendrophyceae</taxon>
        <taxon>Chlorodendrales</taxon>
        <taxon>Chlorodendraceae</taxon>
        <taxon>Tetraselmis</taxon>
    </lineage>
</organism>
<dbReference type="Pfam" id="PF01121">
    <property type="entry name" value="CoaE"/>
    <property type="match status" value="1"/>
</dbReference>
<dbReference type="AlphaFoldDB" id="A0A7S1SML6"/>
<dbReference type="GO" id="GO:0015937">
    <property type="term" value="P:coenzyme A biosynthetic process"/>
    <property type="evidence" value="ECO:0007669"/>
    <property type="project" value="InterPro"/>
</dbReference>
<gene>
    <name evidence="3" type="ORF">TCHU04912_LOCUS4764</name>
</gene>
<name>A0A7S1SML6_9CHLO</name>
<keyword evidence="1" id="KW-0547">Nucleotide-binding</keyword>
<evidence type="ECO:0000256" key="2">
    <source>
        <dbReference type="ARBA" id="ARBA00022840"/>
    </source>
</evidence>